<dbReference type="Proteomes" id="UP001379235">
    <property type="component" value="Unassembled WGS sequence"/>
</dbReference>
<gene>
    <name evidence="2" type="ORF">WG900_14500</name>
</gene>
<accession>A0ABU8SAY5</accession>
<dbReference type="InterPro" id="IPR045465">
    <property type="entry name" value="Trans_reg_dom"/>
</dbReference>
<evidence type="ECO:0000259" key="1">
    <source>
        <dbReference type="Pfam" id="PF20109"/>
    </source>
</evidence>
<evidence type="ECO:0000313" key="3">
    <source>
        <dbReference type="Proteomes" id="UP001379235"/>
    </source>
</evidence>
<dbReference type="RefSeq" id="WP_339968020.1">
    <property type="nucleotide sequence ID" value="NZ_JBBHJY010000007.1"/>
</dbReference>
<keyword evidence="3" id="KW-1185">Reference proteome</keyword>
<evidence type="ECO:0000313" key="2">
    <source>
        <dbReference type="EMBL" id="MEJ6011131.1"/>
    </source>
</evidence>
<proteinExistence type="predicted"/>
<dbReference type="Pfam" id="PF20109">
    <property type="entry name" value="Trans_reg_dom"/>
    <property type="match status" value="1"/>
</dbReference>
<organism evidence="2 3">
    <name type="scientific">Novosphingobium aquae</name>
    <dbReference type="NCBI Taxonomy" id="3133435"/>
    <lineage>
        <taxon>Bacteria</taxon>
        <taxon>Pseudomonadati</taxon>
        <taxon>Pseudomonadota</taxon>
        <taxon>Alphaproteobacteria</taxon>
        <taxon>Sphingomonadales</taxon>
        <taxon>Sphingomonadaceae</taxon>
        <taxon>Novosphingobium</taxon>
    </lineage>
</organism>
<feature type="domain" description="Transcriptional regulator-like" evidence="1">
    <location>
        <begin position="5"/>
        <end position="62"/>
    </location>
</feature>
<comment type="caution">
    <text evidence="2">The sequence shown here is derived from an EMBL/GenBank/DDBJ whole genome shotgun (WGS) entry which is preliminary data.</text>
</comment>
<reference evidence="2 3" key="1">
    <citation type="submission" date="2024-03" db="EMBL/GenBank/DDBJ databases">
        <authorList>
            <person name="Jo J.-H."/>
        </authorList>
    </citation>
    <scope>NUCLEOTIDE SEQUENCE [LARGE SCALE GENOMIC DNA]</scope>
    <source>
        <strain evidence="2 3">AS3R-12</strain>
    </source>
</reference>
<name>A0ABU8SAY5_9SPHN</name>
<protein>
    <submittedName>
        <fullName evidence="2">DUF6499 domain-containing protein</fullName>
    </submittedName>
</protein>
<sequence length="69" mass="7955">MSTGSEAEQQLSALDFTGFAQEFLRRNREYRAQYARISEAIARDPLSREAKEVARTWGLMFPMPTRRTG</sequence>
<dbReference type="EMBL" id="JBBHJY010000007">
    <property type="protein sequence ID" value="MEJ6011131.1"/>
    <property type="molecule type" value="Genomic_DNA"/>
</dbReference>